<dbReference type="GO" id="GO:0008484">
    <property type="term" value="F:sulfuric ester hydrolase activity"/>
    <property type="evidence" value="ECO:0007669"/>
    <property type="project" value="TreeGrafter"/>
</dbReference>
<keyword evidence="6" id="KW-1185">Reference proteome</keyword>
<gene>
    <name evidence="5" type="ORF">FGF67_06970</name>
</gene>
<reference evidence="5 6" key="1">
    <citation type="submission" date="2019-05" db="EMBL/GenBank/DDBJ databases">
        <title>Tamlana fucoidanivorans sp. nov., isolated from the surface of algae collected from Fujian province in China.</title>
        <authorList>
            <person name="Li J."/>
        </authorList>
    </citation>
    <scope>NUCLEOTIDE SEQUENCE [LARGE SCALE GENOMIC DNA]</scope>
    <source>
        <strain evidence="5 6">CW2-9</strain>
    </source>
</reference>
<dbReference type="GO" id="GO:0046872">
    <property type="term" value="F:metal ion binding"/>
    <property type="evidence" value="ECO:0007669"/>
    <property type="project" value="UniProtKB-KW"/>
</dbReference>
<comment type="similarity">
    <text evidence="1">Belongs to the sulfatase family.</text>
</comment>
<accession>A0A5C4SLN3</accession>
<dbReference type="GO" id="GO:0005737">
    <property type="term" value="C:cytoplasm"/>
    <property type="evidence" value="ECO:0007669"/>
    <property type="project" value="TreeGrafter"/>
</dbReference>
<evidence type="ECO:0000256" key="1">
    <source>
        <dbReference type="ARBA" id="ARBA00008779"/>
    </source>
</evidence>
<keyword evidence="3" id="KW-0378">Hydrolase</keyword>
<organism evidence="5 6">
    <name type="scientific">Allotamlana fucoidanivorans</name>
    <dbReference type="NCBI Taxonomy" id="2583814"/>
    <lineage>
        <taxon>Bacteria</taxon>
        <taxon>Pseudomonadati</taxon>
        <taxon>Bacteroidota</taxon>
        <taxon>Flavobacteriia</taxon>
        <taxon>Flavobacteriales</taxon>
        <taxon>Flavobacteriaceae</taxon>
        <taxon>Allotamlana</taxon>
    </lineage>
</organism>
<dbReference type="InterPro" id="IPR024607">
    <property type="entry name" value="Sulfatase_CS"/>
</dbReference>
<dbReference type="PROSITE" id="PS51257">
    <property type="entry name" value="PROKAR_LIPOPROTEIN"/>
    <property type="match status" value="1"/>
</dbReference>
<dbReference type="AlphaFoldDB" id="A0A5C4SLN3"/>
<comment type="caution">
    <text evidence="5">The sequence shown here is derived from an EMBL/GenBank/DDBJ whole genome shotgun (WGS) entry which is preliminary data.</text>
</comment>
<evidence type="ECO:0000313" key="5">
    <source>
        <dbReference type="EMBL" id="TNJ44899.1"/>
    </source>
</evidence>
<dbReference type="EMBL" id="VDCS01000006">
    <property type="protein sequence ID" value="TNJ44899.1"/>
    <property type="molecule type" value="Genomic_DNA"/>
</dbReference>
<feature type="domain" description="Sulfatase N-terminal" evidence="4">
    <location>
        <begin position="39"/>
        <end position="416"/>
    </location>
</feature>
<sequence>MDKLLKSKKIVIQVLTIFLLSCNVFSCKKEFLKTENKQPNVLILFSDQHNKNVMGFEGHPDVQTPNLDRLAQQAFVFDRAYCATGICAPSRSALMTGIYPRTLGILSNSENTQVMREVKSMATILKANGYKTYAFGKRHTKAAIDEGWDVKRSHLCDESRENYVTWIDSLGYAKEFANDWAAEFGKPPSCSMAHGLIHTADLATRISSLPEGYTMEAYTAKNTIDVIKKHKTTKTPFFCWATFYRPHQPYTPLKKYMDMYDVSKWGDGIKNGSSIKIPASFYEATSNLPPFLQAQRNGGNKVWNMDKAAKEEQLWRNYIGAYYALVSEVDYYIGEIINQLEKAGLKEETLIIYTTDHGDFVGNHGMVEKAAMGHNVYEDILNIPLIIKYPGQSQGEKKYELVSQVDILPTVLEILNLPEPELKHDIQGISLHGLMQNKEPIKREYIVSESWSQAAIITKNYKLGKMLDPTSFKKQFDYRDYGDMFFNLQEDSLEVQNQINNKEYIDQINKLEAYYEDFQKRYPDIGKQEIIASLKKNKNKLN</sequence>
<dbReference type="Proteomes" id="UP000308713">
    <property type="component" value="Unassembled WGS sequence"/>
</dbReference>
<dbReference type="InterPro" id="IPR017850">
    <property type="entry name" value="Alkaline_phosphatase_core_sf"/>
</dbReference>
<proteinExistence type="inferred from homology"/>
<dbReference type="PANTHER" id="PTHR45953:SF1">
    <property type="entry name" value="IDURONATE 2-SULFATASE"/>
    <property type="match status" value="1"/>
</dbReference>
<dbReference type="InterPro" id="IPR000917">
    <property type="entry name" value="Sulfatase_N"/>
</dbReference>
<evidence type="ECO:0000256" key="3">
    <source>
        <dbReference type="ARBA" id="ARBA00022801"/>
    </source>
</evidence>
<dbReference type="PROSITE" id="PS00523">
    <property type="entry name" value="SULFATASE_1"/>
    <property type="match status" value="1"/>
</dbReference>
<dbReference type="OrthoDB" id="9789742at2"/>
<evidence type="ECO:0000259" key="4">
    <source>
        <dbReference type="Pfam" id="PF00884"/>
    </source>
</evidence>
<dbReference type="RefSeq" id="WP_139696138.1">
    <property type="nucleotide sequence ID" value="NZ_CP074074.1"/>
</dbReference>
<dbReference type="SUPFAM" id="SSF53649">
    <property type="entry name" value="Alkaline phosphatase-like"/>
    <property type="match status" value="1"/>
</dbReference>
<protein>
    <recommendedName>
        <fullName evidence="4">Sulfatase N-terminal domain-containing protein</fullName>
    </recommendedName>
</protein>
<keyword evidence="2" id="KW-0479">Metal-binding</keyword>
<evidence type="ECO:0000313" key="6">
    <source>
        <dbReference type="Proteomes" id="UP000308713"/>
    </source>
</evidence>
<dbReference type="Pfam" id="PF00884">
    <property type="entry name" value="Sulfatase"/>
    <property type="match status" value="1"/>
</dbReference>
<name>A0A5C4SLN3_9FLAO</name>
<dbReference type="Gene3D" id="3.40.720.10">
    <property type="entry name" value="Alkaline Phosphatase, subunit A"/>
    <property type="match status" value="1"/>
</dbReference>
<dbReference type="PANTHER" id="PTHR45953">
    <property type="entry name" value="IDURONATE 2-SULFATASE"/>
    <property type="match status" value="1"/>
</dbReference>
<evidence type="ECO:0000256" key="2">
    <source>
        <dbReference type="ARBA" id="ARBA00022723"/>
    </source>
</evidence>